<organism evidence="3 4">
    <name type="scientific">Lactarius akahatsu</name>
    <dbReference type="NCBI Taxonomy" id="416441"/>
    <lineage>
        <taxon>Eukaryota</taxon>
        <taxon>Fungi</taxon>
        <taxon>Dikarya</taxon>
        <taxon>Basidiomycota</taxon>
        <taxon>Agaricomycotina</taxon>
        <taxon>Agaricomycetes</taxon>
        <taxon>Russulales</taxon>
        <taxon>Russulaceae</taxon>
        <taxon>Lactarius</taxon>
    </lineage>
</organism>
<protein>
    <recommendedName>
        <fullName evidence="5">Capsular associated protein</fullName>
    </recommendedName>
</protein>
<reference evidence="3" key="1">
    <citation type="submission" date="2022-01" db="EMBL/GenBank/DDBJ databases">
        <title>Comparative genomics reveals a dynamic genome evolution in the ectomycorrhizal milk-cap (Lactarius) mushrooms.</title>
        <authorList>
            <consortium name="DOE Joint Genome Institute"/>
            <person name="Lebreton A."/>
            <person name="Tang N."/>
            <person name="Kuo A."/>
            <person name="LaButti K."/>
            <person name="Drula E."/>
            <person name="Barry K."/>
            <person name="Clum A."/>
            <person name="Lipzen A."/>
            <person name="Mousain D."/>
            <person name="Ng V."/>
            <person name="Wang R."/>
            <person name="Wang X."/>
            <person name="Dai Y."/>
            <person name="Henrissat B."/>
            <person name="Grigoriev I.V."/>
            <person name="Guerin-Laguette A."/>
            <person name="Yu F."/>
            <person name="Martin F.M."/>
        </authorList>
    </citation>
    <scope>NUCLEOTIDE SEQUENCE</scope>
    <source>
        <strain evidence="3">QP</strain>
    </source>
</reference>
<keyword evidence="4" id="KW-1185">Reference proteome</keyword>
<evidence type="ECO:0000256" key="2">
    <source>
        <dbReference type="SAM" id="Phobius"/>
    </source>
</evidence>
<proteinExistence type="predicted"/>
<evidence type="ECO:0000256" key="1">
    <source>
        <dbReference type="SAM" id="MobiDB-lite"/>
    </source>
</evidence>
<feature type="region of interest" description="Disordered" evidence="1">
    <location>
        <begin position="403"/>
        <end position="432"/>
    </location>
</feature>
<dbReference type="PANTHER" id="PTHR34407">
    <property type="entry name" value="EXPRESSED PROTEIN"/>
    <property type="match status" value="1"/>
</dbReference>
<dbReference type="CDD" id="cd00229">
    <property type="entry name" value="SGNH_hydrolase"/>
    <property type="match status" value="1"/>
</dbReference>
<evidence type="ECO:0000313" key="3">
    <source>
        <dbReference type="EMBL" id="KAH8990728.1"/>
    </source>
</evidence>
<comment type="caution">
    <text evidence="3">The sequence shown here is derived from an EMBL/GenBank/DDBJ whole genome shotgun (WGS) entry which is preliminary data.</text>
</comment>
<dbReference type="AlphaFoldDB" id="A0AAD4Q7N7"/>
<keyword evidence="2" id="KW-0472">Membrane</keyword>
<feature type="region of interest" description="Disordered" evidence="1">
    <location>
        <begin position="1"/>
        <end position="54"/>
    </location>
</feature>
<dbReference type="EMBL" id="JAKELL010000029">
    <property type="protein sequence ID" value="KAH8990728.1"/>
    <property type="molecule type" value="Genomic_DNA"/>
</dbReference>
<dbReference type="Proteomes" id="UP001201163">
    <property type="component" value="Unassembled WGS sequence"/>
</dbReference>
<feature type="compositionally biased region" description="Pro residues" evidence="1">
    <location>
        <begin position="1"/>
        <end position="13"/>
    </location>
</feature>
<feature type="transmembrane region" description="Helical" evidence="2">
    <location>
        <begin position="70"/>
        <end position="88"/>
    </location>
</feature>
<name>A0AAD4Q7N7_9AGAM</name>
<accession>A0AAD4Q7N7</accession>
<dbReference type="SUPFAM" id="SSF52266">
    <property type="entry name" value="SGNH hydrolase"/>
    <property type="match status" value="1"/>
</dbReference>
<gene>
    <name evidence="3" type="ORF">EDB92DRAFT_1862901</name>
</gene>
<sequence>MSSSSPSPPPSQLFPPSKSDPSPLMQRRTAKSSAFIAPPTPGLPPSAILSSADKPPSRLNQRTFGLPNRIWLILALFLSVVFFTRLILPSNSSDAAYYLRNHPSQYSAGLHPINYLNLSDADNEAAQNPFPFCPTFGKSDVLAEKYGALAVSKSWLHLGSGARVQQVIHKALLGQPVTISVIGGSISSCHGAGDDPISSDCYPSRFFTWWNSIFPHPASELTNGAIRRTNSEYFSFCSAHHLPDYTDLVILELDTDDKADRQTLDNFELLVRSILLRPDSPAVVVLGHFSPQVHEQNGFAGPDHWHSVVSQFYDVPHISSKAALYPSYITSPNSISRYYADPILANAAGHGLLADILIAYIQSQVCVAWSAARGSGAALPIYYTLGVQAGTPPKDATGLFGGKGPRKGAAPAAGAAALADPDAPRPRAATGHGGVSLQEIAPACVSANDLVNPLPPSLFYGSGWNAHHPPQTSVPVTSSASHYWYSTLPTSRLRVPLSVGAGDIGIYYVREPRSVLGAEGSSAIDCWVDDNYTGKVTIDNEADTDDEEATLQLIDHNVARGSHYVECVLLGSEGASVPPFKIIGIFAT</sequence>
<keyword evidence="2" id="KW-0812">Transmembrane</keyword>
<evidence type="ECO:0008006" key="5">
    <source>
        <dbReference type="Google" id="ProtNLM"/>
    </source>
</evidence>
<evidence type="ECO:0000313" key="4">
    <source>
        <dbReference type="Proteomes" id="UP001201163"/>
    </source>
</evidence>
<feature type="compositionally biased region" description="Low complexity" evidence="1">
    <location>
        <begin position="407"/>
        <end position="429"/>
    </location>
</feature>
<keyword evidence="2" id="KW-1133">Transmembrane helix</keyword>
<dbReference type="PANTHER" id="PTHR34407:SF1">
    <property type="entry name" value="SGNH HYDROLASE-TYPE ESTERASE DOMAIN-CONTAINING PROTEIN"/>
    <property type="match status" value="1"/>
</dbReference>